<evidence type="ECO:0000256" key="2">
    <source>
        <dbReference type="ARBA" id="ARBA00022730"/>
    </source>
</evidence>
<keyword evidence="5 6" id="KW-0687">Ribonucleoprotein</keyword>
<dbReference type="PANTHER" id="PTHR21349">
    <property type="entry name" value="50S RIBOSOMAL PROTEIN L21"/>
    <property type="match status" value="1"/>
</dbReference>
<dbReference type="EMBL" id="FWDM01000003">
    <property type="protein sequence ID" value="SLM10095.1"/>
    <property type="molecule type" value="Genomic_DNA"/>
</dbReference>
<protein>
    <recommendedName>
        <fullName evidence="6">Large ribosomal subunit protein bL21</fullName>
    </recommendedName>
</protein>
<evidence type="ECO:0000256" key="1">
    <source>
        <dbReference type="ARBA" id="ARBA00008563"/>
    </source>
</evidence>
<dbReference type="GO" id="GO:0005737">
    <property type="term" value="C:cytoplasm"/>
    <property type="evidence" value="ECO:0007669"/>
    <property type="project" value="UniProtKB-ARBA"/>
</dbReference>
<proteinExistence type="inferred from homology"/>
<comment type="function">
    <text evidence="6 7">This protein binds to 23S rRNA in the presence of protein L20.</text>
</comment>
<keyword evidence="2 6" id="KW-0699">rRNA-binding</keyword>
<sequence length="103" mass="11438">MYAVVEINGKQYRAENGKNLLVDRLDAAPGESVVFEKVVLLAGENTAFGTPYVKGASVKATVNEEVKGDKVVVFKYMPKKHYRRTHGHRQQYTVLTVNEIVGA</sequence>
<evidence type="ECO:0000256" key="4">
    <source>
        <dbReference type="ARBA" id="ARBA00022980"/>
    </source>
</evidence>
<accession>A0A3P3XFW8</accession>
<evidence type="ECO:0000313" key="8">
    <source>
        <dbReference type="EMBL" id="SLM10095.1"/>
    </source>
</evidence>
<keyword evidence="4 6" id="KW-0689">Ribosomal protein</keyword>
<dbReference type="GO" id="GO:0003735">
    <property type="term" value="F:structural constituent of ribosome"/>
    <property type="evidence" value="ECO:0007669"/>
    <property type="project" value="InterPro"/>
</dbReference>
<dbReference type="InterPro" id="IPR036164">
    <property type="entry name" value="bL21-like_sf"/>
</dbReference>
<dbReference type="GO" id="GO:0019843">
    <property type="term" value="F:rRNA binding"/>
    <property type="evidence" value="ECO:0007669"/>
    <property type="project" value="UniProtKB-UniRule"/>
</dbReference>
<dbReference type="PROSITE" id="PS01169">
    <property type="entry name" value="RIBOSOMAL_L21"/>
    <property type="match status" value="1"/>
</dbReference>
<dbReference type="GO" id="GO:0006412">
    <property type="term" value="P:translation"/>
    <property type="evidence" value="ECO:0007669"/>
    <property type="project" value="UniProtKB-UniRule"/>
</dbReference>
<reference evidence="8" key="1">
    <citation type="submission" date="2017-02" db="EMBL/GenBank/DDBJ databases">
        <authorList>
            <person name="Regsiter A."/>
            <person name="William W."/>
        </authorList>
    </citation>
    <scope>NUCLEOTIDE SEQUENCE</scope>
    <source>
        <strain evidence="8">Bib</strain>
    </source>
</reference>
<dbReference type="InterPro" id="IPR018258">
    <property type="entry name" value="Ribosomal_bL21_CS"/>
</dbReference>
<dbReference type="HAMAP" id="MF_01363">
    <property type="entry name" value="Ribosomal_bL21"/>
    <property type="match status" value="1"/>
</dbReference>
<evidence type="ECO:0000256" key="7">
    <source>
        <dbReference type="RuleBase" id="RU000562"/>
    </source>
</evidence>
<evidence type="ECO:0000256" key="5">
    <source>
        <dbReference type="ARBA" id="ARBA00023274"/>
    </source>
</evidence>
<comment type="similarity">
    <text evidence="1 6 7">Belongs to the bacterial ribosomal protein bL21 family.</text>
</comment>
<dbReference type="NCBIfam" id="TIGR00061">
    <property type="entry name" value="L21"/>
    <property type="match status" value="1"/>
</dbReference>
<organism evidence="8">
    <name type="scientific">uncultured spirochete</name>
    <dbReference type="NCBI Taxonomy" id="156406"/>
    <lineage>
        <taxon>Bacteria</taxon>
        <taxon>Pseudomonadati</taxon>
        <taxon>Spirochaetota</taxon>
        <taxon>Spirochaetia</taxon>
        <taxon>Spirochaetales</taxon>
        <taxon>environmental samples</taxon>
    </lineage>
</organism>
<keyword evidence="3 6" id="KW-0694">RNA-binding</keyword>
<name>A0A3P3XFW8_9SPIR</name>
<evidence type="ECO:0000256" key="3">
    <source>
        <dbReference type="ARBA" id="ARBA00022884"/>
    </source>
</evidence>
<gene>
    <name evidence="6 8" type="primary">rplU</name>
    <name evidence="8" type="ORF">SPIROBIBN47_110036</name>
</gene>
<evidence type="ECO:0000256" key="6">
    <source>
        <dbReference type="HAMAP-Rule" id="MF_01363"/>
    </source>
</evidence>
<dbReference type="InterPro" id="IPR001787">
    <property type="entry name" value="Ribosomal_bL21"/>
</dbReference>
<dbReference type="SUPFAM" id="SSF141091">
    <property type="entry name" value="L21p-like"/>
    <property type="match status" value="1"/>
</dbReference>
<dbReference type="GO" id="GO:0005840">
    <property type="term" value="C:ribosome"/>
    <property type="evidence" value="ECO:0007669"/>
    <property type="project" value="UniProtKB-KW"/>
</dbReference>
<dbReference type="PANTHER" id="PTHR21349:SF0">
    <property type="entry name" value="LARGE RIBOSOMAL SUBUNIT PROTEIN BL21M"/>
    <property type="match status" value="1"/>
</dbReference>
<dbReference type="AlphaFoldDB" id="A0A3P3XFW8"/>
<dbReference type="InterPro" id="IPR028909">
    <property type="entry name" value="bL21-like"/>
</dbReference>
<dbReference type="GO" id="GO:1990904">
    <property type="term" value="C:ribonucleoprotein complex"/>
    <property type="evidence" value="ECO:0007669"/>
    <property type="project" value="UniProtKB-KW"/>
</dbReference>
<comment type="subunit">
    <text evidence="6">Part of the 50S ribosomal subunit. Contacts protein L20.</text>
</comment>
<dbReference type="Pfam" id="PF00829">
    <property type="entry name" value="Ribosomal_L21p"/>
    <property type="match status" value="1"/>
</dbReference>